<dbReference type="Pfam" id="PF19302">
    <property type="entry name" value="DUF5915"/>
    <property type="match status" value="1"/>
</dbReference>
<dbReference type="InterPro" id="IPR014729">
    <property type="entry name" value="Rossmann-like_a/b/a_fold"/>
</dbReference>
<proteinExistence type="predicted"/>
<dbReference type="PRINTS" id="PR00984">
    <property type="entry name" value="TRNASYNTHILE"/>
</dbReference>
<dbReference type="AlphaFoldDB" id="A0A1F4ZB88"/>
<dbReference type="Pfam" id="PF08264">
    <property type="entry name" value="Anticodon_1"/>
    <property type="match status" value="1"/>
</dbReference>
<dbReference type="GO" id="GO:0002161">
    <property type="term" value="F:aminoacyl-tRNA deacylase activity"/>
    <property type="evidence" value="ECO:0007669"/>
    <property type="project" value="InterPro"/>
</dbReference>
<dbReference type="GO" id="GO:0005524">
    <property type="term" value="F:ATP binding"/>
    <property type="evidence" value="ECO:0007669"/>
    <property type="project" value="UniProtKB-KW"/>
</dbReference>
<dbReference type="GO" id="GO:0000049">
    <property type="term" value="F:tRNA binding"/>
    <property type="evidence" value="ECO:0007669"/>
    <property type="project" value="InterPro"/>
</dbReference>
<evidence type="ECO:0000256" key="1">
    <source>
        <dbReference type="ARBA" id="ARBA00013165"/>
    </source>
</evidence>
<dbReference type="Gene3D" id="1.10.730.10">
    <property type="entry name" value="Isoleucyl-tRNA Synthetase, Domain 1"/>
    <property type="match status" value="1"/>
</dbReference>
<gene>
    <name evidence="11" type="ORF">A2989_02610</name>
</gene>
<dbReference type="EMBL" id="MEXN01000006">
    <property type="protein sequence ID" value="OGD03495.1"/>
    <property type="molecule type" value="Genomic_DNA"/>
</dbReference>
<evidence type="ECO:0000256" key="7">
    <source>
        <dbReference type="ARBA" id="ARBA00025217"/>
    </source>
</evidence>
<dbReference type="GO" id="GO:0006428">
    <property type="term" value="P:isoleucyl-tRNA aminoacylation"/>
    <property type="evidence" value="ECO:0007669"/>
    <property type="project" value="InterPro"/>
</dbReference>
<dbReference type="InterPro" id="IPR033709">
    <property type="entry name" value="Anticodon_Ile_ABEc"/>
</dbReference>
<dbReference type="Proteomes" id="UP000177080">
    <property type="component" value="Unassembled WGS sequence"/>
</dbReference>
<dbReference type="SUPFAM" id="SSF47323">
    <property type="entry name" value="Anticodon-binding domain of a subclass of class I aminoacyl-tRNA synthetases"/>
    <property type="match status" value="1"/>
</dbReference>
<dbReference type="Gene3D" id="3.40.50.620">
    <property type="entry name" value="HUPs"/>
    <property type="match status" value="2"/>
</dbReference>
<evidence type="ECO:0000256" key="5">
    <source>
        <dbReference type="ARBA" id="ARBA00022917"/>
    </source>
</evidence>
<dbReference type="Pfam" id="PF00133">
    <property type="entry name" value="tRNA-synt_1"/>
    <property type="match status" value="1"/>
</dbReference>
<evidence type="ECO:0000256" key="3">
    <source>
        <dbReference type="ARBA" id="ARBA00022741"/>
    </source>
</evidence>
<organism evidence="11 12">
    <name type="scientific">Candidatus Amesbacteria bacterium RIFCSPLOWO2_01_FULL_48_25</name>
    <dbReference type="NCBI Taxonomy" id="1797259"/>
    <lineage>
        <taxon>Bacteria</taxon>
        <taxon>Candidatus Amesiibacteriota</taxon>
    </lineage>
</organism>
<protein>
    <recommendedName>
        <fullName evidence="1">isoleucine--tRNA ligase</fullName>
        <ecNumber evidence="1">6.1.1.5</ecNumber>
    </recommendedName>
</protein>
<evidence type="ECO:0000313" key="12">
    <source>
        <dbReference type="Proteomes" id="UP000177080"/>
    </source>
</evidence>
<evidence type="ECO:0000256" key="2">
    <source>
        <dbReference type="ARBA" id="ARBA00022598"/>
    </source>
</evidence>
<keyword evidence="3" id="KW-0547">Nucleotide-binding</keyword>
<sequence length="945" mass="108289">MSFKPVTPQVNFPELEKEILKWWYESGVVQKYLTSNQDSKKKFSFLDGPITANNPMGVHHAWGRTYKDLWQRYHTLKGDAQRYQNGFDCQGLWVEVEVEKDLGFKSKKDIETYGVANFVNKCKERVYKYSAIQTEQTKRLGNFMNWDHSYFTMSDENNYAIWNFLKVCWQSGWLYKGHESIPWCPRCETAISQHEILTEDYQELAHESVYLKLPIINSREYLLVWTTTPWTIPANIAVAVDPKLEYALVDNVWVAGDIAPRLFPNSQIQKKEPGKKLVGLKYRGPYDHLEAVKNAASHRLFHTVIATDSQIMPINITEGTGLVHTAVSAGEEDFKLGKKLGLPMIPVIADNADYLPGLGNLSGKNAKEHPEIVLDYLKTEHWALKTEHYTHRYPVCWRCKTELVWLVADEWYINMDKPDNTGISLRKQMMAVAKKIKWLPAFGLDRELDWLKNMHDWLISKKNRYWGLALPIYECASCHHFEVVGSKEELKSKSIAGWDKFEGNSPHRPWIDEVKITCSQCKSLVSRITDVGNPWLDAGIVSFSTLPPEWFPADFITESFPGQFKNWFYSLIAMSTVLTKSNPFKTVLGFATMLDSFGKPFHKSAGNAIEFVEAANKFGADVIRWVCVSSNPENNVLFGQKEADETRRHFHLPLWNIYNFFVTYANIDKYAPKLNIKYLTLSILDKWILARLNQTINLVTQSLNHFDAFSASHSIEDFVSDLSLWYVRRSRDRVGPSATDIQDKLACLGTLHLVLSTVSKLLAPFTPFISESIYKNLTDKESVHLSTWPKAKKITPDQIKLIEDMKLVRKIVELGLSQRKTAGFKVRQPLRALHVKSQIQNLEPQLIQLVKDELNVKNITFSAGDELSADLDLNLDPDLIAEGKARELIRQVQDLRKSKAARLDQSITLTLPIDHGLSDQLLDKIKAHSLTTQIRFGSQLEVELI</sequence>
<evidence type="ECO:0000256" key="8">
    <source>
        <dbReference type="ARBA" id="ARBA00048359"/>
    </source>
</evidence>
<dbReference type="PANTHER" id="PTHR42780:SF1">
    <property type="entry name" value="ISOLEUCINE--TRNA LIGASE, CYTOPLASMIC"/>
    <property type="match status" value="1"/>
</dbReference>
<dbReference type="SUPFAM" id="SSF52374">
    <property type="entry name" value="Nucleotidylyl transferase"/>
    <property type="match status" value="1"/>
</dbReference>
<dbReference type="InterPro" id="IPR013155">
    <property type="entry name" value="M/V/L/I-tRNA-synth_anticd-bd"/>
</dbReference>
<keyword evidence="5" id="KW-0648">Protein biosynthesis</keyword>
<accession>A0A1F4ZB88</accession>
<dbReference type="InterPro" id="IPR023586">
    <property type="entry name" value="Ile-tRNA-ligase_type2"/>
</dbReference>
<feature type="domain" description="Aminoacyl-tRNA synthetase class Ia" evidence="9">
    <location>
        <begin position="19"/>
        <end position="633"/>
    </location>
</feature>
<keyword evidence="2" id="KW-0436">Ligase</keyword>
<comment type="catalytic activity">
    <reaction evidence="8">
        <text>tRNA(Ile) + L-isoleucine + ATP = L-isoleucyl-tRNA(Ile) + AMP + diphosphate</text>
        <dbReference type="Rhea" id="RHEA:11060"/>
        <dbReference type="Rhea" id="RHEA-COMP:9666"/>
        <dbReference type="Rhea" id="RHEA-COMP:9695"/>
        <dbReference type="ChEBI" id="CHEBI:30616"/>
        <dbReference type="ChEBI" id="CHEBI:33019"/>
        <dbReference type="ChEBI" id="CHEBI:58045"/>
        <dbReference type="ChEBI" id="CHEBI:78442"/>
        <dbReference type="ChEBI" id="CHEBI:78528"/>
        <dbReference type="ChEBI" id="CHEBI:456215"/>
        <dbReference type="EC" id="6.1.1.5"/>
    </reaction>
</comment>
<name>A0A1F4ZB88_9BACT</name>
<dbReference type="InterPro" id="IPR009080">
    <property type="entry name" value="tRNAsynth_Ia_anticodon-bd"/>
</dbReference>
<evidence type="ECO:0000259" key="10">
    <source>
        <dbReference type="Pfam" id="PF08264"/>
    </source>
</evidence>
<evidence type="ECO:0000256" key="6">
    <source>
        <dbReference type="ARBA" id="ARBA00023146"/>
    </source>
</evidence>
<evidence type="ECO:0000256" key="4">
    <source>
        <dbReference type="ARBA" id="ARBA00022840"/>
    </source>
</evidence>
<dbReference type="PANTHER" id="PTHR42780">
    <property type="entry name" value="SOLEUCYL-TRNA SYNTHETASE"/>
    <property type="match status" value="1"/>
</dbReference>
<comment type="function">
    <text evidence="7">Catalyzes the attachment of isoleucine to tRNA(Ile). As IleRS can inadvertently accommodate and process structurally similar amino acids such as valine, to avoid such errors it has two additional distinct tRNA(Ile)-dependent editing activities. One activity is designated as 'pretransfer' editing and involves the hydrolysis of activated Val-AMP. The other activity is designated 'posttransfer' editing and involves deacylation of mischarged Val-tRNA(Ile).</text>
</comment>
<reference evidence="11 12" key="1">
    <citation type="journal article" date="2016" name="Nat. Commun.">
        <title>Thousands of microbial genomes shed light on interconnected biogeochemical processes in an aquifer system.</title>
        <authorList>
            <person name="Anantharaman K."/>
            <person name="Brown C.T."/>
            <person name="Hug L.A."/>
            <person name="Sharon I."/>
            <person name="Castelle C.J."/>
            <person name="Probst A.J."/>
            <person name="Thomas B.C."/>
            <person name="Singh A."/>
            <person name="Wilkins M.J."/>
            <person name="Karaoz U."/>
            <person name="Brodie E.L."/>
            <person name="Williams K.H."/>
            <person name="Hubbard S.S."/>
            <person name="Banfield J.F."/>
        </authorList>
    </citation>
    <scope>NUCLEOTIDE SEQUENCE [LARGE SCALE GENOMIC DNA]</scope>
</reference>
<keyword evidence="6" id="KW-0030">Aminoacyl-tRNA synthetase</keyword>
<feature type="domain" description="Methionyl/Valyl/Leucyl/Isoleucyl-tRNA synthetase anticodon-binding" evidence="10">
    <location>
        <begin position="685"/>
        <end position="832"/>
    </location>
</feature>
<dbReference type="SUPFAM" id="SSF50677">
    <property type="entry name" value="ValRS/IleRS/LeuRS editing domain"/>
    <property type="match status" value="1"/>
</dbReference>
<comment type="caution">
    <text evidence="11">The sequence shown here is derived from an EMBL/GenBank/DDBJ whole genome shotgun (WGS) entry which is preliminary data.</text>
</comment>
<dbReference type="GO" id="GO:0004822">
    <property type="term" value="F:isoleucine-tRNA ligase activity"/>
    <property type="evidence" value="ECO:0007669"/>
    <property type="project" value="UniProtKB-EC"/>
</dbReference>
<dbReference type="InterPro" id="IPR002300">
    <property type="entry name" value="aa-tRNA-synth_Ia"/>
</dbReference>
<dbReference type="STRING" id="1797259.A2989_02610"/>
<evidence type="ECO:0000313" key="11">
    <source>
        <dbReference type="EMBL" id="OGD03495.1"/>
    </source>
</evidence>
<keyword evidence="4" id="KW-0067">ATP-binding</keyword>
<dbReference type="EC" id="6.1.1.5" evidence="1"/>
<dbReference type="InterPro" id="IPR002301">
    <property type="entry name" value="Ile-tRNA-ligase"/>
</dbReference>
<evidence type="ECO:0000259" key="9">
    <source>
        <dbReference type="Pfam" id="PF00133"/>
    </source>
</evidence>
<dbReference type="CDD" id="cd07961">
    <property type="entry name" value="Anticodon_Ia_Ile_ABEc"/>
    <property type="match status" value="1"/>
</dbReference>
<dbReference type="InterPro" id="IPR009008">
    <property type="entry name" value="Val/Leu/Ile-tRNA-synth_edit"/>
</dbReference>